<evidence type="ECO:0000313" key="2">
    <source>
        <dbReference type="EMBL" id="KAF2147447.1"/>
    </source>
</evidence>
<dbReference type="EMBL" id="ML995474">
    <property type="protein sequence ID" value="KAF2147447.1"/>
    <property type="molecule type" value="Genomic_DNA"/>
</dbReference>
<dbReference type="AlphaFoldDB" id="A0A6A6BX12"/>
<proteinExistence type="predicted"/>
<evidence type="ECO:0000313" key="3">
    <source>
        <dbReference type="Proteomes" id="UP000799438"/>
    </source>
</evidence>
<keyword evidence="1" id="KW-1133">Transmembrane helix</keyword>
<keyword evidence="1" id="KW-0472">Membrane</keyword>
<reference evidence="2" key="1">
    <citation type="journal article" date="2020" name="Stud. Mycol.">
        <title>101 Dothideomycetes genomes: a test case for predicting lifestyles and emergence of pathogens.</title>
        <authorList>
            <person name="Haridas S."/>
            <person name="Albert R."/>
            <person name="Binder M."/>
            <person name="Bloem J."/>
            <person name="Labutti K."/>
            <person name="Salamov A."/>
            <person name="Andreopoulos B."/>
            <person name="Baker S."/>
            <person name="Barry K."/>
            <person name="Bills G."/>
            <person name="Bluhm B."/>
            <person name="Cannon C."/>
            <person name="Castanera R."/>
            <person name="Culley D."/>
            <person name="Daum C."/>
            <person name="Ezra D."/>
            <person name="Gonzalez J."/>
            <person name="Henrissat B."/>
            <person name="Kuo A."/>
            <person name="Liang C."/>
            <person name="Lipzen A."/>
            <person name="Lutzoni F."/>
            <person name="Magnuson J."/>
            <person name="Mondo S."/>
            <person name="Nolan M."/>
            <person name="Ohm R."/>
            <person name="Pangilinan J."/>
            <person name="Park H.-J."/>
            <person name="Ramirez L."/>
            <person name="Alfaro M."/>
            <person name="Sun H."/>
            <person name="Tritt A."/>
            <person name="Yoshinaga Y."/>
            <person name="Zwiers L.-H."/>
            <person name="Turgeon B."/>
            <person name="Goodwin S."/>
            <person name="Spatafora J."/>
            <person name="Crous P."/>
            <person name="Grigoriev I."/>
        </authorList>
    </citation>
    <scope>NUCLEOTIDE SEQUENCE</scope>
    <source>
        <strain evidence="2">CBS 121167</strain>
    </source>
</reference>
<organism evidence="2 3">
    <name type="scientific">Aplosporella prunicola CBS 121167</name>
    <dbReference type="NCBI Taxonomy" id="1176127"/>
    <lineage>
        <taxon>Eukaryota</taxon>
        <taxon>Fungi</taxon>
        <taxon>Dikarya</taxon>
        <taxon>Ascomycota</taxon>
        <taxon>Pezizomycotina</taxon>
        <taxon>Dothideomycetes</taxon>
        <taxon>Dothideomycetes incertae sedis</taxon>
        <taxon>Botryosphaeriales</taxon>
        <taxon>Aplosporellaceae</taxon>
        <taxon>Aplosporella</taxon>
    </lineage>
</organism>
<feature type="transmembrane region" description="Helical" evidence="1">
    <location>
        <begin position="139"/>
        <end position="157"/>
    </location>
</feature>
<keyword evidence="3" id="KW-1185">Reference proteome</keyword>
<gene>
    <name evidence="2" type="ORF">K452DRAFT_7512</name>
</gene>
<dbReference type="RefSeq" id="XP_033403155.1">
    <property type="nucleotide sequence ID" value="XM_033547096.1"/>
</dbReference>
<protein>
    <submittedName>
        <fullName evidence="2">Uncharacterized protein</fullName>
    </submittedName>
</protein>
<evidence type="ECO:0000256" key="1">
    <source>
        <dbReference type="SAM" id="Phobius"/>
    </source>
</evidence>
<accession>A0A6A6BX12</accession>
<sequence length="163" mass="19266">MDYDCFTEQQEALRKTWGWRIFLEVTSMLLFCPLITQRQLAPAACSERLCACRALGLGHTASTSFWSAEKDPVTTWPDHLQLLMRHAPRASIRLCRIALHCIYYDFLKKNGRRLEKRLPFVIRMDFFTFYTFMYNSPHLSLLTSHICFLTAYIFASLHRSRRF</sequence>
<dbReference type="Proteomes" id="UP000799438">
    <property type="component" value="Unassembled WGS sequence"/>
</dbReference>
<name>A0A6A6BX12_9PEZI</name>
<keyword evidence="1" id="KW-0812">Transmembrane</keyword>
<dbReference type="GeneID" id="54304603"/>